<dbReference type="Pfam" id="PF03938">
    <property type="entry name" value="OmpH"/>
    <property type="match status" value="1"/>
</dbReference>
<evidence type="ECO:0000256" key="1">
    <source>
        <dbReference type="SAM" id="Coils"/>
    </source>
</evidence>
<organism evidence="3 4">
    <name type="scientific">Shimia gijangensis</name>
    <dbReference type="NCBI Taxonomy" id="1470563"/>
    <lineage>
        <taxon>Bacteria</taxon>
        <taxon>Pseudomonadati</taxon>
        <taxon>Pseudomonadota</taxon>
        <taxon>Alphaproteobacteria</taxon>
        <taxon>Rhodobacterales</taxon>
        <taxon>Roseobacteraceae</taxon>
    </lineage>
</organism>
<feature type="signal peptide" evidence="2">
    <location>
        <begin position="1"/>
        <end position="28"/>
    </location>
</feature>
<dbReference type="InterPro" id="IPR005632">
    <property type="entry name" value="Chaperone_Skp"/>
</dbReference>
<keyword evidence="2" id="KW-0732">Signal</keyword>
<dbReference type="EMBL" id="FQZQ01000006">
    <property type="protein sequence ID" value="SHJ26024.1"/>
    <property type="molecule type" value="Genomic_DNA"/>
</dbReference>
<gene>
    <name evidence="3" type="ORF">SAMN05444000_106160</name>
</gene>
<dbReference type="AlphaFoldDB" id="A0A1M6HV69"/>
<dbReference type="InterPro" id="IPR024930">
    <property type="entry name" value="Skp_dom_sf"/>
</dbReference>
<keyword evidence="1" id="KW-0175">Coiled coil</keyword>
<name>A0A1M6HV69_9RHOB</name>
<proteinExistence type="predicted"/>
<reference evidence="4" key="1">
    <citation type="submission" date="2016-11" db="EMBL/GenBank/DDBJ databases">
        <authorList>
            <person name="Varghese N."/>
            <person name="Submissions S."/>
        </authorList>
    </citation>
    <scope>NUCLEOTIDE SEQUENCE [LARGE SCALE GENOMIC DNA]</scope>
    <source>
        <strain evidence="4">DSM 100564</strain>
    </source>
</reference>
<dbReference type="SMART" id="SM00935">
    <property type="entry name" value="OmpH"/>
    <property type="match status" value="1"/>
</dbReference>
<dbReference type="SUPFAM" id="SSF111384">
    <property type="entry name" value="OmpH-like"/>
    <property type="match status" value="1"/>
</dbReference>
<feature type="chain" id="PRO_5012025425" evidence="2">
    <location>
        <begin position="29"/>
        <end position="187"/>
    </location>
</feature>
<dbReference type="Proteomes" id="UP000183982">
    <property type="component" value="Unassembled WGS sequence"/>
</dbReference>
<evidence type="ECO:0000313" key="4">
    <source>
        <dbReference type="Proteomes" id="UP000183982"/>
    </source>
</evidence>
<sequence>MMMGRVISVWRAAVFLVLWAGMSVAQTAAVPQSPILTVESDRLFVESAFGRRVAAEIEAEQSVLLAENRKIEAELAAEEKRLTDIRKTMEPEDFKAVADAFDERVQQIRTFQDGKARSISEIGDRERSVFIQAARPILIELMREAGAGMILERRSILVSVDAIDITDVAIGRLNQTIGDGTNLSSDQ</sequence>
<feature type="coiled-coil region" evidence="1">
    <location>
        <begin position="54"/>
        <end position="88"/>
    </location>
</feature>
<evidence type="ECO:0000256" key="2">
    <source>
        <dbReference type="SAM" id="SignalP"/>
    </source>
</evidence>
<dbReference type="Gene3D" id="3.30.910.20">
    <property type="entry name" value="Skp domain"/>
    <property type="match status" value="1"/>
</dbReference>
<accession>A0A1M6HV69</accession>
<dbReference type="STRING" id="1470563.SAMN05444000_106160"/>
<evidence type="ECO:0000313" key="3">
    <source>
        <dbReference type="EMBL" id="SHJ26024.1"/>
    </source>
</evidence>
<keyword evidence="4" id="KW-1185">Reference proteome</keyword>
<protein>
    <submittedName>
        <fullName evidence="3">Periplasmic chaperone for outer membrane proteins Skp</fullName>
    </submittedName>
</protein>
<dbReference type="GO" id="GO:0051082">
    <property type="term" value="F:unfolded protein binding"/>
    <property type="evidence" value="ECO:0007669"/>
    <property type="project" value="InterPro"/>
</dbReference>